<feature type="region of interest" description="Disordered" evidence="1">
    <location>
        <begin position="264"/>
        <end position="284"/>
    </location>
</feature>
<dbReference type="PANTHER" id="PTHR42850">
    <property type="entry name" value="METALLOPHOSPHOESTERASE"/>
    <property type="match status" value="1"/>
</dbReference>
<sequence>MVHLADVRNMMAERLFRRLRGERDQPSGPLGKRAYVIGDVHGCLDLLEQLIERISVHNHTQPEKEVVLVFLGDIIDRGPDSRGVIDFLRHELPSFARPYFVMGNHEECLLRGVREDASQLRAWLLHGGEECALSYGVRPKDLAGKSDAQILRILQEHIPSEDLGFLASFHDYVVFGDYLFVHAGVRPGRSLSEQTPRDLRWIREPFLTSPQRFGHVVVHGHSVCAEPVIRRNRICVDTGAYRSGVLSALMIDGTSRETIQAVGAGAAGPGRDAAASSDGRSGRSRFGTWYRGAA</sequence>
<reference evidence="3 4" key="1">
    <citation type="journal article" date="2014" name="Antonie Van Leeuwenhoek">
        <title>Hyphomonas beringensis sp. nov. and Hyphomonas chukchiensis sp. nov., isolated from surface seawater of the Bering Sea and Chukchi Sea.</title>
        <authorList>
            <person name="Li C."/>
            <person name="Lai Q."/>
            <person name="Li G."/>
            <person name="Dong C."/>
            <person name="Wang J."/>
            <person name="Liao Y."/>
            <person name="Shao Z."/>
        </authorList>
    </citation>
    <scope>NUCLEOTIDE SEQUENCE [LARGE SCALE GENOMIC DNA]</scope>
    <source>
        <strain evidence="3 4">PS728</strain>
    </source>
</reference>
<dbReference type="Proteomes" id="UP000027100">
    <property type="component" value="Unassembled WGS sequence"/>
</dbReference>
<protein>
    <submittedName>
        <fullName evidence="3">Serine/threonine protein phosphatase</fullName>
    </submittedName>
</protein>
<proteinExistence type="predicted"/>
<name>A0A062V9M1_9PROT</name>
<dbReference type="GO" id="GO:0005737">
    <property type="term" value="C:cytoplasm"/>
    <property type="evidence" value="ECO:0007669"/>
    <property type="project" value="TreeGrafter"/>
</dbReference>
<evidence type="ECO:0000313" key="3">
    <source>
        <dbReference type="EMBL" id="KCZ96814.1"/>
    </source>
</evidence>
<feature type="compositionally biased region" description="Low complexity" evidence="1">
    <location>
        <begin position="264"/>
        <end position="279"/>
    </location>
</feature>
<gene>
    <name evidence="3" type="ORF">HPO_18223</name>
</gene>
<dbReference type="AlphaFoldDB" id="A0A062V9M1"/>
<accession>A0A062V9M1</accession>
<dbReference type="GO" id="GO:0016791">
    <property type="term" value="F:phosphatase activity"/>
    <property type="evidence" value="ECO:0007669"/>
    <property type="project" value="TreeGrafter"/>
</dbReference>
<dbReference type="InterPro" id="IPR029052">
    <property type="entry name" value="Metallo-depent_PP-like"/>
</dbReference>
<feature type="domain" description="Calcineurin-like phosphoesterase" evidence="2">
    <location>
        <begin position="33"/>
        <end position="222"/>
    </location>
</feature>
<dbReference type="SUPFAM" id="SSF56300">
    <property type="entry name" value="Metallo-dependent phosphatases"/>
    <property type="match status" value="1"/>
</dbReference>
<dbReference type="CDD" id="cd00144">
    <property type="entry name" value="MPP_PPP_family"/>
    <property type="match status" value="1"/>
</dbReference>
<organism evidence="3 4">
    <name type="scientific">Hyphomonas polymorpha PS728</name>
    <dbReference type="NCBI Taxonomy" id="1280954"/>
    <lineage>
        <taxon>Bacteria</taxon>
        <taxon>Pseudomonadati</taxon>
        <taxon>Pseudomonadota</taxon>
        <taxon>Alphaproteobacteria</taxon>
        <taxon>Hyphomonadales</taxon>
        <taxon>Hyphomonadaceae</taxon>
        <taxon>Hyphomonas</taxon>
    </lineage>
</organism>
<dbReference type="PATRIC" id="fig|1280954.3.peg.3669"/>
<evidence type="ECO:0000256" key="1">
    <source>
        <dbReference type="SAM" id="MobiDB-lite"/>
    </source>
</evidence>
<comment type="caution">
    <text evidence="3">The sequence shown here is derived from an EMBL/GenBank/DDBJ whole genome shotgun (WGS) entry which is preliminary data.</text>
</comment>
<keyword evidence="4" id="KW-1185">Reference proteome</keyword>
<dbReference type="STRING" id="1280954.HPO_18223"/>
<dbReference type="PANTHER" id="PTHR42850:SF4">
    <property type="entry name" value="ZINC-DEPENDENT ENDOPOLYPHOSPHATASE"/>
    <property type="match status" value="1"/>
</dbReference>
<dbReference type="InterPro" id="IPR004843">
    <property type="entry name" value="Calcineurin-like_PHP"/>
</dbReference>
<evidence type="ECO:0000259" key="2">
    <source>
        <dbReference type="Pfam" id="PF00149"/>
    </source>
</evidence>
<dbReference type="GO" id="GO:0110154">
    <property type="term" value="P:RNA decapping"/>
    <property type="evidence" value="ECO:0007669"/>
    <property type="project" value="TreeGrafter"/>
</dbReference>
<dbReference type="eggNOG" id="COG0639">
    <property type="taxonomic scope" value="Bacteria"/>
</dbReference>
<dbReference type="Pfam" id="PF00149">
    <property type="entry name" value="Metallophos"/>
    <property type="match status" value="1"/>
</dbReference>
<dbReference type="EMBL" id="ARYM01000033">
    <property type="protein sequence ID" value="KCZ96814.1"/>
    <property type="molecule type" value="Genomic_DNA"/>
</dbReference>
<dbReference type="GO" id="GO:0008803">
    <property type="term" value="F:bis(5'-nucleosyl)-tetraphosphatase (symmetrical) activity"/>
    <property type="evidence" value="ECO:0007669"/>
    <property type="project" value="TreeGrafter"/>
</dbReference>
<dbReference type="Gene3D" id="3.60.21.10">
    <property type="match status" value="1"/>
</dbReference>
<evidence type="ECO:0000313" key="4">
    <source>
        <dbReference type="Proteomes" id="UP000027100"/>
    </source>
</evidence>
<dbReference type="InterPro" id="IPR050126">
    <property type="entry name" value="Ap4A_hydrolase"/>
</dbReference>